<keyword evidence="3" id="KW-1185">Reference proteome</keyword>
<dbReference type="SUPFAM" id="SSF69318">
    <property type="entry name" value="Integrin alpha N-terminal domain"/>
    <property type="match status" value="1"/>
</dbReference>
<dbReference type="PANTHER" id="PTHR16317">
    <property type="entry name" value="INTEGRIN ALPHA REPEAT DOMAIN-CONTAINING"/>
    <property type="match status" value="1"/>
</dbReference>
<dbReference type="Pfam" id="PF15907">
    <property type="entry name" value="Itfg2"/>
    <property type="match status" value="1"/>
</dbReference>
<dbReference type="Proteomes" id="UP000245609">
    <property type="component" value="Unassembled WGS sequence"/>
</dbReference>
<dbReference type="InterPro" id="IPR031793">
    <property type="entry name" value="KICSTOR_ITFG2"/>
</dbReference>
<sequence>MRIVDFTHRLQLNFNGQILSDAIVTGDIDGDGGYELIVGTSEGEMLIFKGCGADGLWAGIESQIILEEDYCKVETKISWQDVVRMEECAKKPWIVAKSLGTISSIAIGDVLNNKKQMIVVISYEGKMHLFEYPFGIQELLKNDNKEVPRESSSISQMNKEPNHKKSGYSKLFGSDEAVSYPKTLSFRQKKNTTDITMIKPKYEYFNLISERLKNKRLRARLLRLSQTYHGLKRRCLRFYKHQNLKVSDYGPISKKHTLDAHLNKHKTLIFWEPLEVHSPSSTLKIPVNSDRVIISDIDGDGKNEIVISTSDGTAYSFKIELGKKGLSSKFISEKSISKSSVNRHIPAFTNLYNGSGAIQKNTDQPQGSFLTNSLENGNDVIHSGVDSEYSDIRRSDFNKFQTLQSPDPNPGFSCFSKLEDRQLKSKGVANSKKPSRKSLSISSIMELTSFGGYSERSIATESKINVSNKRYNKPDNKKATDFNFEVFSTFDSKKLSTARTPTNPKDHNYSLSKIQALSSLNNLKKSELNSKDKLSLYKSQVSEELVDGRDPELKKENSGLFTFLGSSNLLGWAATAPNSISNSINASTAQSRRSSVSDENTIESTTNNTNYRCRSKDISSDLKETDFTLKTRKSFKNNELSPSGSFYKILGKNSNKEHSISDLFYQKGAELLENNPKMPHEKKNINYSDSYRHNTTDDATSSLFGLQKIEENTNTNSLAYKLKKNINFKGSIDKGHNILKIKENYNVLNKPYETKNSSSKTTKPRKANSATMYIKKKPSYLKLSSVKSVLKKSSFDSLIEKLDGLQDEIFSKGRKNSANDKKFKPRGLNPKKEKVQIQLKHLNSWDTKGFICSLTVVSGVVDGSKLDSNDLITTKEKLGARNSIFESSGSLTSLNNARFLVLSTTGGKLIPIDCRGFVLDTIDLLRISSVRKDEKEPLSYTRIKHGSLEKKGVSKEYLGSGLTKKRPNISKTLLKGTESMNAPDETSKLKIPNVLNSSKGGFLSGMDFNGGSENLSHNITRKQNDSSNPLFVYSDKKQVEINSRAGLYRQNTQYTEEHSGTSLVENFKPGRFSEDFSWSKINDPGFVSTSLPKERFFPKLQSAGTTLSLKNVEASTQIIKGPNELNLESTVLDGNSGLTTYNQRTPKPGYFYEEPDYNKQEDSQFLDVIKGVQSSENTRRVKRFNSERLDSQTDLISIYRTKSNHGSIKTENVVSSLKAALKSSKTTFEHPFEGSIYPFRQNLSDKDTPKTENGKINKDVSTLHLKGVYNGVFEKSAVSQNPKKGATLEKILHTLNPKFRKTKSNKLGDALGWETLSSSVPISRTNTEIQNTTRLCNKSDFNEYRSPMESTFTKLMQPNSQLNQNDGNSSFNSDNKLKIGFGDQDRVSKITESDLAGDLSLYPTLNTNKDKKSGFENKYSESMVGSIHETRRFSPHISAEKPEDKFSYSSYASHVPTYTVYIEKINQNIKPIGLTSFKESLFVDSKYKDFLSPISNEDFVSDHPKKIPDASRRRDLAVDGWLFSLTLDGILFGYNYSNKNTFRMKIDARDMLVGLCKIKIPKESPLNRLDQTVLHNLYQSSVASYNTHPKGNIYSVSSNNSKVQDFEDEFLVTSTWYGDTYFINLYHLLTLVAEYVLAEQRKRSEKKLRNVCVIPDTNDPMHVNQDINCNIGKSKDSNLLGSEKDFNIEDQAPISVMIPGRIAIEFEISEVISGFSSGYYTPIIGENPAPCLIYTDLKGRLWIYYRLEGISELHQTYGSRIEDKAFCSKQKENPLGKRSTLNQSPDFFNKKWSILHTLLKRRNEKPWIESDNCFRINSDFSKIFFSKLILINTNRMHIDSQNGKDKFLLTEQRSSEHSVNNNTYEKSDKKFPFFWYNSLGTMNGDISNISMYDLKDALLSCDKGHLYTSRIFSHKLGMLIKVRDYIDINSDEVSSDLNKNGYNISTLSKAKRSLFFLKYNDKQYYYSGREMFFFFESLSKNFSFNEVLTDEDMKYLDSLDDIPSEEDTPCADSTGEKRDEIIPTKHLRSQLEESEVPCATLDYDIGASNILVPDVYKISDTQEYVKDMIIPDFGAMNLLEFISPDLLGTELGSNIWDKLGIEPSSVTEGTEMATIKTLPELINSLLYKYD</sequence>
<organism evidence="2 3">
    <name type="scientific">Smittium megazygosporum</name>
    <dbReference type="NCBI Taxonomy" id="133381"/>
    <lineage>
        <taxon>Eukaryota</taxon>
        <taxon>Fungi</taxon>
        <taxon>Fungi incertae sedis</taxon>
        <taxon>Zoopagomycota</taxon>
        <taxon>Kickxellomycotina</taxon>
        <taxon>Harpellomycetes</taxon>
        <taxon>Harpellales</taxon>
        <taxon>Legeriomycetaceae</taxon>
        <taxon>Smittium</taxon>
    </lineage>
</organism>
<name>A0A2T9Z8X1_9FUNG</name>
<feature type="region of interest" description="Disordered" evidence="1">
    <location>
        <begin position="147"/>
        <end position="166"/>
    </location>
</feature>
<protein>
    <submittedName>
        <fullName evidence="2">Uncharacterized protein</fullName>
    </submittedName>
</protein>
<gene>
    <name evidence="2" type="ORF">BB560_004551</name>
</gene>
<dbReference type="OrthoDB" id="9996127at2759"/>
<dbReference type="PANTHER" id="PTHR16317:SF1">
    <property type="entry name" value="KICSTOR COMPLEX PROTEIN ITFG2"/>
    <property type="match status" value="1"/>
</dbReference>
<dbReference type="EMBL" id="MBFS01001422">
    <property type="protein sequence ID" value="PVV01049.1"/>
    <property type="molecule type" value="Genomic_DNA"/>
</dbReference>
<evidence type="ECO:0000313" key="2">
    <source>
        <dbReference type="EMBL" id="PVV01049.1"/>
    </source>
</evidence>
<evidence type="ECO:0000313" key="3">
    <source>
        <dbReference type="Proteomes" id="UP000245609"/>
    </source>
</evidence>
<reference evidence="2 3" key="1">
    <citation type="journal article" date="2018" name="MBio">
        <title>Comparative Genomics Reveals the Core Gene Toolbox for the Fungus-Insect Symbiosis.</title>
        <authorList>
            <person name="Wang Y."/>
            <person name="Stata M."/>
            <person name="Wang W."/>
            <person name="Stajich J.E."/>
            <person name="White M.M."/>
            <person name="Moncalvo J.M."/>
        </authorList>
    </citation>
    <scope>NUCLEOTIDE SEQUENCE [LARGE SCALE GENOMIC DNA]</scope>
    <source>
        <strain evidence="2 3">SC-DP-2</strain>
    </source>
</reference>
<accession>A0A2T9Z8X1</accession>
<evidence type="ECO:0000256" key="1">
    <source>
        <dbReference type="SAM" id="MobiDB-lite"/>
    </source>
</evidence>
<dbReference type="InterPro" id="IPR028994">
    <property type="entry name" value="Integrin_alpha_N"/>
</dbReference>
<proteinExistence type="predicted"/>
<comment type="caution">
    <text evidence="2">The sequence shown here is derived from an EMBL/GenBank/DDBJ whole genome shotgun (WGS) entry which is preliminary data.</text>
</comment>
<dbReference type="GO" id="GO:0032006">
    <property type="term" value="P:regulation of TOR signaling"/>
    <property type="evidence" value="ECO:0007669"/>
    <property type="project" value="TreeGrafter"/>
</dbReference>
<feature type="compositionally biased region" description="Polar residues" evidence="1">
    <location>
        <begin position="150"/>
        <end position="159"/>
    </location>
</feature>
<feature type="region of interest" description="Disordered" evidence="1">
    <location>
        <begin position="585"/>
        <end position="613"/>
    </location>
</feature>
<dbReference type="STRING" id="133381.A0A2T9Z8X1"/>